<dbReference type="EMBL" id="PQXL01000152">
    <property type="protein sequence ID" value="THV50402.1"/>
    <property type="molecule type" value="Genomic_DNA"/>
</dbReference>
<evidence type="ECO:0000313" key="2">
    <source>
        <dbReference type="Proteomes" id="UP000308671"/>
    </source>
</evidence>
<keyword evidence="2" id="KW-1185">Reference proteome</keyword>
<organism evidence="1 2">
    <name type="scientific">Botrytis galanthina</name>
    <dbReference type="NCBI Taxonomy" id="278940"/>
    <lineage>
        <taxon>Eukaryota</taxon>
        <taxon>Fungi</taxon>
        <taxon>Dikarya</taxon>
        <taxon>Ascomycota</taxon>
        <taxon>Pezizomycotina</taxon>
        <taxon>Leotiomycetes</taxon>
        <taxon>Helotiales</taxon>
        <taxon>Sclerotiniaceae</taxon>
        <taxon>Botrytis</taxon>
    </lineage>
</organism>
<reference evidence="1 2" key="1">
    <citation type="submission" date="2017-12" db="EMBL/GenBank/DDBJ databases">
        <title>Comparative genomics of Botrytis spp.</title>
        <authorList>
            <person name="Valero-Jimenez C.A."/>
            <person name="Tapia P."/>
            <person name="Veloso J."/>
            <person name="Silva-Moreno E."/>
            <person name="Staats M."/>
            <person name="Valdes J.H."/>
            <person name="Van Kan J.A.L."/>
        </authorList>
    </citation>
    <scope>NUCLEOTIDE SEQUENCE [LARGE SCALE GENOMIC DNA]</scope>
    <source>
        <strain evidence="1 2">MUCL435</strain>
    </source>
</reference>
<comment type="caution">
    <text evidence="1">The sequence shown here is derived from an EMBL/GenBank/DDBJ whole genome shotgun (WGS) entry which is preliminary data.</text>
</comment>
<sequence>MLNEDPSGPSTNFGSGKFDALEISRASFVATWSQMFLTPAYGSSTVTLSKNITIAIKRYARGRQNILAEDHFMHQPPMFKTSEAMEVKPST</sequence>
<dbReference type="OrthoDB" id="10375365at2759"/>
<accession>A0A4S8R1J1</accession>
<evidence type="ECO:0000313" key="1">
    <source>
        <dbReference type="EMBL" id="THV50402.1"/>
    </source>
</evidence>
<gene>
    <name evidence="1" type="ORF">BGAL_0152g00250</name>
</gene>
<protein>
    <submittedName>
        <fullName evidence="1">Uncharacterized protein</fullName>
    </submittedName>
</protein>
<dbReference type="AlphaFoldDB" id="A0A4S8R1J1"/>
<proteinExistence type="predicted"/>
<name>A0A4S8R1J1_9HELO</name>
<dbReference type="Proteomes" id="UP000308671">
    <property type="component" value="Unassembled WGS sequence"/>
</dbReference>